<gene>
    <name evidence="2" type="ORF">PV04_01408</name>
</gene>
<evidence type="ECO:0000313" key="3">
    <source>
        <dbReference type="Proteomes" id="UP000054266"/>
    </source>
</evidence>
<feature type="chain" id="PRO_5002240236" evidence="1">
    <location>
        <begin position="18"/>
        <end position="462"/>
    </location>
</feature>
<feature type="signal peptide" evidence="1">
    <location>
        <begin position="1"/>
        <end position="17"/>
    </location>
</feature>
<evidence type="ECO:0000256" key="1">
    <source>
        <dbReference type="SAM" id="SignalP"/>
    </source>
</evidence>
<dbReference type="EMBL" id="KN846956">
    <property type="protein sequence ID" value="KIW73276.1"/>
    <property type="molecule type" value="Genomic_DNA"/>
</dbReference>
<dbReference type="Proteomes" id="UP000054266">
    <property type="component" value="Unassembled WGS sequence"/>
</dbReference>
<protein>
    <submittedName>
        <fullName evidence="2">Uncharacterized protein</fullName>
    </submittedName>
</protein>
<organism evidence="2 3">
    <name type="scientific">Phialophora macrospora</name>
    <dbReference type="NCBI Taxonomy" id="1851006"/>
    <lineage>
        <taxon>Eukaryota</taxon>
        <taxon>Fungi</taxon>
        <taxon>Dikarya</taxon>
        <taxon>Ascomycota</taxon>
        <taxon>Pezizomycotina</taxon>
        <taxon>Eurotiomycetes</taxon>
        <taxon>Chaetothyriomycetidae</taxon>
        <taxon>Chaetothyriales</taxon>
        <taxon>Herpotrichiellaceae</taxon>
        <taxon>Phialophora</taxon>
    </lineage>
</organism>
<keyword evidence="1" id="KW-0732">Signal</keyword>
<proteinExistence type="predicted"/>
<accession>A0A0D2D6S9</accession>
<keyword evidence="3" id="KW-1185">Reference proteome</keyword>
<reference evidence="2 3" key="1">
    <citation type="submission" date="2015-01" db="EMBL/GenBank/DDBJ databases">
        <title>The Genome Sequence of Capronia semiimmersa CBS27337.</title>
        <authorList>
            <consortium name="The Broad Institute Genomics Platform"/>
            <person name="Cuomo C."/>
            <person name="de Hoog S."/>
            <person name="Gorbushina A."/>
            <person name="Stielow B."/>
            <person name="Teixiera M."/>
            <person name="Abouelleil A."/>
            <person name="Chapman S.B."/>
            <person name="Priest M."/>
            <person name="Young S.K."/>
            <person name="Wortman J."/>
            <person name="Nusbaum C."/>
            <person name="Birren B."/>
        </authorList>
    </citation>
    <scope>NUCLEOTIDE SEQUENCE [LARGE SCALE GENOMIC DNA]</scope>
    <source>
        <strain evidence="2 3">CBS 27337</strain>
    </source>
</reference>
<evidence type="ECO:0000313" key="2">
    <source>
        <dbReference type="EMBL" id="KIW73276.1"/>
    </source>
</evidence>
<sequence>MLRSSILSLICVSIAAASPSASVKTHLGGQLLARQSVCNPSDQPVSACGSAHLSKANWAAFGIDDFLVNFIFVFGTGVVSTDLGFPGFFVQQNLVPGADFLFDCSIIGSTLCSHPAQTNPTVEDDCAFRDIPNIDSAACGKYITPQAGFVVENFIRFHKSVSNNFLAIEDAGNAILNSNFISDVVDGLSEEQGSILDAVFGAIAGFVIGILPFGRAFTLGVELFKGLDRLYSLAGQDSVLSSPLDIVNTISANNAIQDLAERTKDQLRRQVEQMVASSQAQMQEALDIMFGTGPKSVAGQSGTDAQDSFAFQLAQNGAFLDTVPSREDLAVVMESNLKNWIVSSTMTGMDWNVLLDPTLLEDDPADPGGVCRKGIKGIPGVLGAVCADFRRGGFGGTKPENPAVLESLIDVEDMIRNAQECNGNSPIWRGIIDGSDTSRTTLPRCMYKFSVLSIADRVTDGI</sequence>
<dbReference type="HOGENOM" id="CLU_594470_0_0_1"/>
<dbReference type="AlphaFoldDB" id="A0A0D2D6S9"/>
<name>A0A0D2D6S9_9EURO</name>